<dbReference type="Gene3D" id="3.40.1110.10">
    <property type="entry name" value="Calcium-transporting ATPase, cytoplasmic domain N"/>
    <property type="match status" value="1"/>
</dbReference>
<keyword evidence="3" id="KW-1133">Transmembrane helix</keyword>
<feature type="transmembrane region" description="Helical" evidence="3">
    <location>
        <begin position="117"/>
        <end position="135"/>
    </location>
</feature>
<feature type="transmembrane region" description="Helical" evidence="3">
    <location>
        <begin position="181"/>
        <end position="199"/>
    </location>
</feature>
<dbReference type="EMBL" id="JBEDNQ010000005">
    <property type="protein sequence ID" value="MEQ3551505.1"/>
    <property type="molecule type" value="Genomic_DNA"/>
</dbReference>
<feature type="signal peptide" evidence="4">
    <location>
        <begin position="1"/>
        <end position="25"/>
    </location>
</feature>
<evidence type="ECO:0000313" key="5">
    <source>
        <dbReference type="EMBL" id="MEQ3551505.1"/>
    </source>
</evidence>
<dbReference type="SUPFAM" id="SSF56784">
    <property type="entry name" value="HAD-like"/>
    <property type="match status" value="1"/>
</dbReference>
<feature type="transmembrane region" description="Helical" evidence="3">
    <location>
        <begin position="205"/>
        <end position="226"/>
    </location>
</feature>
<accession>A0ABV1KAK1</accession>
<dbReference type="Proteomes" id="UP001494902">
    <property type="component" value="Unassembled WGS sequence"/>
</dbReference>
<dbReference type="InterPro" id="IPR023214">
    <property type="entry name" value="HAD_sf"/>
</dbReference>
<comment type="caution">
    <text evidence="5">The sequence shown here is derived from an EMBL/GenBank/DDBJ whole genome shotgun (WGS) entry which is preliminary data.</text>
</comment>
<evidence type="ECO:0000313" key="6">
    <source>
        <dbReference type="Proteomes" id="UP001494902"/>
    </source>
</evidence>
<organism evidence="5 6">
    <name type="scientific">Pseudonocardia nematodicida</name>
    <dbReference type="NCBI Taxonomy" id="1206997"/>
    <lineage>
        <taxon>Bacteria</taxon>
        <taxon>Bacillati</taxon>
        <taxon>Actinomycetota</taxon>
        <taxon>Actinomycetes</taxon>
        <taxon>Pseudonocardiales</taxon>
        <taxon>Pseudonocardiaceae</taxon>
        <taxon>Pseudonocardia</taxon>
    </lineage>
</organism>
<evidence type="ECO:0000256" key="3">
    <source>
        <dbReference type="SAM" id="Phobius"/>
    </source>
</evidence>
<name>A0ABV1KAK1_9PSEU</name>
<evidence type="ECO:0000256" key="2">
    <source>
        <dbReference type="SAM" id="MobiDB-lite"/>
    </source>
</evidence>
<feature type="compositionally biased region" description="Basic and acidic residues" evidence="2">
    <location>
        <begin position="137"/>
        <end position="156"/>
    </location>
</feature>
<evidence type="ECO:0000256" key="4">
    <source>
        <dbReference type="SAM" id="SignalP"/>
    </source>
</evidence>
<keyword evidence="4" id="KW-0732">Signal</keyword>
<dbReference type="InterPro" id="IPR023299">
    <property type="entry name" value="ATPase_P-typ_cyto_dom_N"/>
</dbReference>
<reference evidence="5 6" key="1">
    <citation type="submission" date="2024-03" db="EMBL/GenBank/DDBJ databases">
        <title>Draft genome sequence of Pseudonocardia nematodicida JCM 31783.</title>
        <authorList>
            <person name="Butdee W."/>
            <person name="Duangmal K."/>
        </authorList>
    </citation>
    <scope>NUCLEOTIDE SEQUENCE [LARGE SCALE GENOMIC DNA]</scope>
    <source>
        <strain evidence="5 6">JCM 31783</strain>
    </source>
</reference>
<keyword evidence="6" id="KW-1185">Reference proteome</keyword>
<feature type="region of interest" description="Disordered" evidence="2">
    <location>
        <begin position="137"/>
        <end position="167"/>
    </location>
</feature>
<feature type="transmembrane region" description="Helical" evidence="3">
    <location>
        <begin position="75"/>
        <end position="97"/>
    </location>
</feature>
<feature type="transmembrane region" description="Helical" evidence="3">
    <location>
        <begin position="35"/>
        <end position="54"/>
    </location>
</feature>
<dbReference type="PANTHER" id="PTHR43520:SF8">
    <property type="entry name" value="P-TYPE CU(+) TRANSPORTER"/>
    <property type="match status" value="1"/>
</dbReference>
<dbReference type="RefSeq" id="WP_349298582.1">
    <property type="nucleotide sequence ID" value="NZ_JBEDNQ010000005.1"/>
</dbReference>
<keyword evidence="3" id="KW-0472">Membrane</keyword>
<dbReference type="Gene3D" id="3.40.50.1000">
    <property type="entry name" value="HAD superfamily/HAD-like"/>
    <property type="match status" value="1"/>
</dbReference>
<feature type="transmembrane region" description="Helical" evidence="3">
    <location>
        <begin position="576"/>
        <end position="594"/>
    </location>
</feature>
<dbReference type="SUPFAM" id="SSF81660">
    <property type="entry name" value="Metal cation-transporting ATPase, ATP-binding domain N"/>
    <property type="match status" value="1"/>
</dbReference>
<feature type="chain" id="PRO_5047418346" evidence="4">
    <location>
        <begin position="26"/>
        <end position="644"/>
    </location>
</feature>
<sequence>MTGSPIAAAAVAAVVALALPVAALATPALPTAATWALITVTVLLAVAVVAVTGAPGHRAAARALRRGEATADVGVSAATLPALAWSVPVLLVGAISPEVPATALSSAGDGGAPVDPVLLPGLAAVLTVAAVAVRGTGREDARSRPAPDGGTERGTDHAAAGPSPDAEAGLRTLADRWSARLVPFALLAAVAVAGARAGAGEPVVTVVPAALAVLLAACPVALLAVVPAAVRAADRAGGTAVRLPLPVSLRPVPAADAGPSPVEWLDPVGWTAPAGPAVADRVDTVVLAGPDVLGGCGPGTVEVHPATDEDREKVLRLAASVAAGAAPGSDLAPVGRALAAAVRDGGGEPPEVAEADERPGLGVSGLVAELITAEDDTTVVAHAVLLGSPDWLLEHGIALPPEVATERERAEDTGLAVVAVAWDGTARGVLTLDRAPHREAADGVAALRSRGARPALLTPDGEGPAGAIAVAAGLDPADEDEVRAGLEGAGRAAAVAGLQVCGRTVAVAADPDADPAALARADLAIALTPPAPGDGDGAPPPVAPAGSAMIAVRGGPAEIAQALDLARRARGHTRSGLVAGVAVVVAGAVVAVAGAPVAPAGVLPVVAGLVLHLRRLRRRPPRRLREARHARSRTVRLPGYLRVG</sequence>
<proteinExistence type="predicted"/>
<evidence type="ECO:0000256" key="1">
    <source>
        <dbReference type="ARBA" id="ARBA00022967"/>
    </source>
</evidence>
<dbReference type="InterPro" id="IPR036412">
    <property type="entry name" value="HAD-like_sf"/>
</dbReference>
<keyword evidence="3" id="KW-0812">Transmembrane</keyword>
<keyword evidence="1" id="KW-1278">Translocase</keyword>
<dbReference type="PANTHER" id="PTHR43520">
    <property type="entry name" value="ATP7, ISOFORM B"/>
    <property type="match status" value="1"/>
</dbReference>
<gene>
    <name evidence="5" type="ORF">WIS52_13610</name>
</gene>
<protein>
    <submittedName>
        <fullName evidence="5">Uncharacterized protein</fullName>
    </submittedName>
</protein>
<feature type="transmembrane region" description="Helical" evidence="3">
    <location>
        <begin position="600"/>
        <end position="616"/>
    </location>
</feature>